<proteinExistence type="predicted"/>
<dbReference type="InterPro" id="IPR045770">
    <property type="entry name" value="DUF6223"/>
</dbReference>
<dbReference type="EMBL" id="FNCC01000009">
    <property type="protein sequence ID" value="SDG58447.1"/>
    <property type="molecule type" value="Genomic_DNA"/>
</dbReference>
<reference evidence="3" key="1">
    <citation type="submission" date="2016-10" db="EMBL/GenBank/DDBJ databases">
        <authorList>
            <person name="Varghese N."/>
            <person name="Submissions S."/>
        </authorList>
    </citation>
    <scope>NUCLEOTIDE SEQUENCE [LARGE SCALE GENOMIC DNA]</scope>
    <source>
        <strain evidence="3">CGMCC 4.3506</strain>
    </source>
</reference>
<name>A0A1G7VFH0_9PSEU</name>
<feature type="transmembrane region" description="Helical" evidence="1">
    <location>
        <begin position="12"/>
        <end position="32"/>
    </location>
</feature>
<sequence length="102" mass="10147">MTLAAAYEMTSGRLWSLVGVAFGLGGVLWVVVRRGRSGVVALVCGGVGIVLGAMVVLMAKGGPGTGYGIVGGYFSLVLGVAAAVAGWLAIRRGVRAGARRAG</sequence>
<accession>A0A1G7VFH0</accession>
<feature type="transmembrane region" description="Helical" evidence="1">
    <location>
        <begin position="65"/>
        <end position="90"/>
    </location>
</feature>
<dbReference type="STRING" id="200378.SAMN05216553_109199"/>
<gene>
    <name evidence="2" type="ORF">SAMN05216553_109199</name>
</gene>
<dbReference type="Proteomes" id="UP000199623">
    <property type="component" value="Unassembled WGS sequence"/>
</dbReference>
<keyword evidence="1" id="KW-0472">Membrane</keyword>
<keyword evidence="1" id="KW-1133">Transmembrane helix</keyword>
<organism evidence="2 3">
    <name type="scientific">Lentzea fradiae</name>
    <dbReference type="NCBI Taxonomy" id="200378"/>
    <lineage>
        <taxon>Bacteria</taxon>
        <taxon>Bacillati</taxon>
        <taxon>Actinomycetota</taxon>
        <taxon>Actinomycetes</taxon>
        <taxon>Pseudonocardiales</taxon>
        <taxon>Pseudonocardiaceae</taxon>
        <taxon>Lentzea</taxon>
    </lineage>
</organism>
<dbReference type="AlphaFoldDB" id="A0A1G7VFH0"/>
<evidence type="ECO:0000313" key="3">
    <source>
        <dbReference type="Proteomes" id="UP000199623"/>
    </source>
</evidence>
<dbReference type="RefSeq" id="WP_090051830.1">
    <property type="nucleotide sequence ID" value="NZ_FNCC01000009.1"/>
</dbReference>
<feature type="transmembrane region" description="Helical" evidence="1">
    <location>
        <begin position="39"/>
        <end position="59"/>
    </location>
</feature>
<dbReference type="Pfam" id="PF19733">
    <property type="entry name" value="DUF6223"/>
    <property type="match status" value="1"/>
</dbReference>
<evidence type="ECO:0000313" key="2">
    <source>
        <dbReference type="EMBL" id="SDG58447.1"/>
    </source>
</evidence>
<protein>
    <submittedName>
        <fullName evidence="2">Uncharacterized protein</fullName>
    </submittedName>
</protein>
<keyword evidence="3" id="KW-1185">Reference proteome</keyword>
<keyword evidence="1" id="KW-0812">Transmembrane</keyword>
<evidence type="ECO:0000256" key="1">
    <source>
        <dbReference type="SAM" id="Phobius"/>
    </source>
</evidence>